<comment type="function">
    <text evidence="8">Catalyzes the transfer of a phosphate group to glutamate to form L-glutamate 5-phosphate.</text>
</comment>
<dbReference type="GO" id="GO:0055129">
    <property type="term" value="P:L-proline biosynthetic process"/>
    <property type="evidence" value="ECO:0007669"/>
    <property type="project" value="UniProtKB-UniRule"/>
</dbReference>
<comment type="caution">
    <text evidence="10">The sequence shown here is derived from an EMBL/GenBank/DDBJ whole genome shotgun (WGS) entry which is preliminary data.</text>
</comment>
<dbReference type="EC" id="2.7.2.11" evidence="8"/>
<dbReference type="InterPro" id="IPR015947">
    <property type="entry name" value="PUA-like_sf"/>
</dbReference>
<dbReference type="GO" id="GO:0005829">
    <property type="term" value="C:cytosol"/>
    <property type="evidence" value="ECO:0007669"/>
    <property type="project" value="TreeGrafter"/>
</dbReference>
<comment type="pathway">
    <text evidence="8">Amino-acid biosynthesis; L-proline biosynthesis; L-glutamate 5-semialdehyde from L-glutamate: step 1/2.</text>
</comment>
<dbReference type="SUPFAM" id="SSF53633">
    <property type="entry name" value="Carbamate kinase-like"/>
    <property type="match status" value="1"/>
</dbReference>
<evidence type="ECO:0000313" key="10">
    <source>
        <dbReference type="EMBL" id="RRD49633.1"/>
    </source>
</evidence>
<dbReference type="FunFam" id="3.40.1160.10:FF:000018">
    <property type="entry name" value="Glutamate 5-kinase"/>
    <property type="match status" value="1"/>
</dbReference>
<dbReference type="UniPathway" id="UPA00098">
    <property type="reaction ID" value="UER00359"/>
</dbReference>
<dbReference type="PRINTS" id="PR00474">
    <property type="entry name" value="GLU5KINASE"/>
</dbReference>
<dbReference type="PANTHER" id="PTHR43654">
    <property type="entry name" value="GLUTAMATE 5-KINASE"/>
    <property type="match status" value="1"/>
</dbReference>
<dbReference type="Pfam" id="PF01472">
    <property type="entry name" value="PUA"/>
    <property type="match status" value="1"/>
</dbReference>
<dbReference type="InterPro" id="IPR001048">
    <property type="entry name" value="Asp/Glu/Uridylate_kinase"/>
</dbReference>
<organism evidence="10 11">
    <name type="scientific">Arachnia propionica</name>
    <dbReference type="NCBI Taxonomy" id="1750"/>
    <lineage>
        <taxon>Bacteria</taxon>
        <taxon>Bacillati</taxon>
        <taxon>Actinomycetota</taxon>
        <taxon>Actinomycetes</taxon>
        <taxon>Propionibacteriales</taxon>
        <taxon>Propionibacteriaceae</taxon>
        <taxon>Arachnia</taxon>
    </lineage>
</organism>
<evidence type="ECO:0000256" key="2">
    <source>
        <dbReference type="ARBA" id="ARBA00022605"/>
    </source>
</evidence>
<keyword evidence="7 8" id="KW-0067">ATP-binding</keyword>
<feature type="domain" description="PUA" evidence="9">
    <location>
        <begin position="276"/>
        <end position="352"/>
    </location>
</feature>
<dbReference type="InterPro" id="IPR002478">
    <property type="entry name" value="PUA"/>
</dbReference>
<dbReference type="InterPro" id="IPR005715">
    <property type="entry name" value="Glu_5kinase/COase_Synthase"/>
</dbReference>
<evidence type="ECO:0000256" key="7">
    <source>
        <dbReference type="ARBA" id="ARBA00022840"/>
    </source>
</evidence>
<proteinExistence type="inferred from homology"/>
<dbReference type="CDD" id="cd04242">
    <property type="entry name" value="AAK_G5K_ProB"/>
    <property type="match status" value="1"/>
</dbReference>
<evidence type="ECO:0000256" key="4">
    <source>
        <dbReference type="ARBA" id="ARBA00022679"/>
    </source>
</evidence>
<dbReference type="OrthoDB" id="9804434at2"/>
<dbReference type="SMART" id="SM00359">
    <property type="entry name" value="PUA"/>
    <property type="match status" value="1"/>
</dbReference>
<dbReference type="EMBL" id="RQYT01000014">
    <property type="protein sequence ID" value="RRD49633.1"/>
    <property type="molecule type" value="Genomic_DNA"/>
</dbReference>
<dbReference type="GO" id="GO:0005524">
    <property type="term" value="F:ATP binding"/>
    <property type="evidence" value="ECO:0007669"/>
    <property type="project" value="UniProtKB-KW"/>
</dbReference>
<comment type="subcellular location">
    <subcellularLocation>
        <location evidence="8">Cytoplasm</location>
    </subcellularLocation>
</comment>
<keyword evidence="6 8" id="KW-0418">Kinase</keyword>
<keyword evidence="4 8" id="KW-0808">Transferase</keyword>
<dbReference type="PANTHER" id="PTHR43654:SF1">
    <property type="entry name" value="ISOPENTENYL PHOSPHATE KINASE"/>
    <property type="match status" value="1"/>
</dbReference>
<dbReference type="GO" id="GO:0004349">
    <property type="term" value="F:glutamate 5-kinase activity"/>
    <property type="evidence" value="ECO:0007669"/>
    <property type="project" value="UniProtKB-UniRule"/>
</dbReference>
<dbReference type="NCBIfam" id="TIGR01027">
    <property type="entry name" value="proB"/>
    <property type="match status" value="1"/>
</dbReference>
<dbReference type="GO" id="GO:0003723">
    <property type="term" value="F:RNA binding"/>
    <property type="evidence" value="ECO:0007669"/>
    <property type="project" value="InterPro"/>
</dbReference>
<sequence length="356" mass="37986">MRDEVARADRIVVKIGSSSLTDATGHLRPDRIADLAAHLSALRADGRKVVLVSSGAIAAALGPLGLDRRPRDLETQQAAAAVGQGLLIERYAEAFARHGVLVAQVLFTAADLQDVRSYRNALNTVSRLLRLGVVPIINENDTVATHEIRFGDNDRLAALTAHLIRADALVILSDVEGLYTTHPEEPGAELIRRVRDVTELRADTSRIGSRVGTGGMRSKVEAARIATSGGVGVVLAHADRLEAALRGEETGTFFEATGRRRPRRMLWLAHAAEVRGVLRIDDGAHRALGLGRASLLAAGVVEVTGEFEAGDPVDIITASGDLLARGLADCAADVLRRRVHDGGLAVHRDLLIEMVS</sequence>
<name>A0A3P1WYY2_9ACTN</name>
<dbReference type="SUPFAM" id="SSF88697">
    <property type="entry name" value="PUA domain-like"/>
    <property type="match status" value="1"/>
</dbReference>
<dbReference type="InterPro" id="IPR036393">
    <property type="entry name" value="AceGlu_kinase-like_sf"/>
</dbReference>
<dbReference type="InterPro" id="IPR036974">
    <property type="entry name" value="PUA_sf"/>
</dbReference>
<reference evidence="10 11" key="1">
    <citation type="submission" date="2018-11" db="EMBL/GenBank/DDBJ databases">
        <title>Genomes From Bacteria Associated with the Canine Oral Cavity: a Test Case for Automated Genome-Based Taxonomic Assignment.</title>
        <authorList>
            <person name="Coil D.A."/>
            <person name="Jospin G."/>
            <person name="Darling A.E."/>
            <person name="Wallis C."/>
            <person name="Davis I.J."/>
            <person name="Harris S."/>
            <person name="Eisen J.A."/>
            <person name="Holcombe L.J."/>
            <person name="O'Flynn C."/>
        </authorList>
    </citation>
    <scope>NUCLEOTIDE SEQUENCE [LARGE SCALE GENOMIC DNA]</scope>
    <source>
        <strain evidence="10 11">OH2822_COT-296</strain>
    </source>
</reference>
<dbReference type="InterPro" id="IPR041739">
    <property type="entry name" value="G5K_ProB"/>
</dbReference>
<evidence type="ECO:0000256" key="6">
    <source>
        <dbReference type="ARBA" id="ARBA00022777"/>
    </source>
</evidence>
<feature type="binding site" evidence="8">
    <location>
        <position position="54"/>
    </location>
    <ligand>
        <name>substrate</name>
    </ligand>
</feature>
<keyword evidence="3 8" id="KW-0641">Proline biosynthesis</keyword>
<comment type="catalytic activity">
    <reaction evidence="8">
        <text>L-glutamate + ATP = L-glutamyl 5-phosphate + ADP</text>
        <dbReference type="Rhea" id="RHEA:14877"/>
        <dbReference type="ChEBI" id="CHEBI:29985"/>
        <dbReference type="ChEBI" id="CHEBI:30616"/>
        <dbReference type="ChEBI" id="CHEBI:58274"/>
        <dbReference type="ChEBI" id="CHEBI:456216"/>
        <dbReference type="EC" id="2.7.2.11"/>
    </reaction>
</comment>
<dbReference type="Gene3D" id="2.30.130.10">
    <property type="entry name" value="PUA domain"/>
    <property type="match status" value="1"/>
</dbReference>
<evidence type="ECO:0000256" key="1">
    <source>
        <dbReference type="ARBA" id="ARBA00022490"/>
    </source>
</evidence>
<comment type="similarity">
    <text evidence="8">Belongs to the glutamate 5-kinase family.</text>
</comment>
<feature type="binding site" evidence="8">
    <location>
        <position position="14"/>
    </location>
    <ligand>
        <name>ATP</name>
        <dbReference type="ChEBI" id="CHEBI:30616"/>
    </ligand>
</feature>
<dbReference type="Proteomes" id="UP000280935">
    <property type="component" value="Unassembled WGS sequence"/>
</dbReference>
<feature type="binding site" evidence="8">
    <location>
        <position position="153"/>
    </location>
    <ligand>
        <name>substrate</name>
    </ligand>
</feature>
<dbReference type="PROSITE" id="PS50890">
    <property type="entry name" value="PUA"/>
    <property type="match status" value="1"/>
</dbReference>
<feature type="binding site" evidence="8">
    <location>
        <position position="141"/>
    </location>
    <ligand>
        <name>substrate</name>
    </ligand>
</feature>
<keyword evidence="1 8" id="KW-0963">Cytoplasm</keyword>
<evidence type="ECO:0000256" key="3">
    <source>
        <dbReference type="ARBA" id="ARBA00022650"/>
    </source>
</evidence>
<evidence type="ECO:0000259" key="9">
    <source>
        <dbReference type="SMART" id="SM00359"/>
    </source>
</evidence>
<dbReference type="InterPro" id="IPR011529">
    <property type="entry name" value="Glu_5kinase"/>
</dbReference>
<gene>
    <name evidence="8" type="primary">proB</name>
    <name evidence="10" type="ORF">EII35_07755</name>
</gene>
<dbReference type="InterPro" id="IPR001057">
    <property type="entry name" value="Glu/AcGlu_kinase"/>
</dbReference>
<protein>
    <recommendedName>
        <fullName evidence="8">Glutamate 5-kinase</fullName>
        <ecNumber evidence="8">2.7.2.11</ecNumber>
    </recommendedName>
    <alternativeName>
        <fullName evidence="8">Gamma-glutamyl kinase</fullName>
        <shortName evidence="8">GK</shortName>
    </alternativeName>
</protein>
<keyword evidence="2 8" id="KW-0028">Amino-acid biosynthesis</keyword>
<evidence type="ECO:0000313" key="11">
    <source>
        <dbReference type="Proteomes" id="UP000280935"/>
    </source>
</evidence>
<feature type="binding site" evidence="8">
    <location>
        <begin position="173"/>
        <end position="174"/>
    </location>
    <ligand>
        <name>ATP</name>
        <dbReference type="ChEBI" id="CHEBI:30616"/>
    </ligand>
</feature>
<keyword evidence="5 8" id="KW-0547">Nucleotide-binding</keyword>
<dbReference type="HAMAP" id="MF_00456">
    <property type="entry name" value="ProB"/>
    <property type="match status" value="1"/>
</dbReference>
<dbReference type="InterPro" id="IPR019797">
    <property type="entry name" value="Glutamate_5-kinase_CS"/>
</dbReference>
<dbReference type="PROSITE" id="PS00902">
    <property type="entry name" value="GLUTAMATE_5_KINASE"/>
    <property type="match status" value="1"/>
</dbReference>
<evidence type="ECO:0000256" key="5">
    <source>
        <dbReference type="ARBA" id="ARBA00022741"/>
    </source>
</evidence>
<dbReference type="Pfam" id="PF00696">
    <property type="entry name" value="AA_kinase"/>
    <property type="match status" value="1"/>
</dbReference>
<feature type="binding site" evidence="8">
    <location>
        <begin position="213"/>
        <end position="219"/>
    </location>
    <ligand>
        <name>ATP</name>
        <dbReference type="ChEBI" id="CHEBI:30616"/>
    </ligand>
</feature>
<dbReference type="RefSeq" id="WP_125227892.1">
    <property type="nucleotide sequence ID" value="NZ_RQYT01000014.1"/>
</dbReference>
<dbReference type="AlphaFoldDB" id="A0A3P1WYY2"/>
<dbReference type="Gene3D" id="3.40.1160.10">
    <property type="entry name" value="Acetylglutamate kinase-like"/>
    <property type="match status" value="1"/>
</dbReference>
<accession>A0A3P1WYY2</accession>
<dbReference type="CDD" id="cd21157">
    <property type="entry name" value="PUA_G5K"/>
    <property type="match status" value="1"/>
</dbReference>
<dbReference type="PIRSF" id="PIRSF000729">
    <property type="entry name" value="GK"/>
    <property type="match status" value="1"/>
</dbReference>
<evidence type="ECO:0000256" key="8">
    <source>
        <dbReference type="HAMAP-Rule" id="MF_00456"/>
    </source>
</evidence>